<dbReference type="AlphaFoldDB" id="A0A2H3KJ08"/>
<comment type="caution">
    <text evidence="2">The sequence shown here is derived from an EMBL/GenBank/DDBJ whole genome shotgun (WGS) entry which is preliminary data.</text>
</comment>
<dbReference type="EMBL" id="LYXE01000122">
    <property type="protein sequence ID" value="PDV97831.1"/>
    <property type="molecule type" value="Genomic_DNA"/>
</dbReference>
<evidence type="ECO:0000313" key="2">
    <source>
        <dbReference type="EMBL" id="PDV97831.1"/>
    </source>
</evidence>
<gene>
    <name evidence="2" type="ORF">A9Q02_17435</name>
</gene>
<evidence type="ECO:0000256" key="1">
    <source>
        <dbReference type="SAM" id="Phobius"/>
    </source>
</evidence>
<keyword evidence="1" id="KW-0472">Membrane</keyword>
<feature type="transmembrane region" description="Helical" evidence="1">
    <location>
        <begin position="42"/>
        <end position="66"/>
    </location>
</feature>
<name>A0A2H3KJ08_9CHLR</name>
<dbReference type="Proteomes" id="UP000220922">
    <property type="component" value="Unassembled WGS sequence"/>
</dbReference>
<keyword evidence="1" id="KW-0812">Transmembrane</keyword>
<organism evidence="2 3">
    <name type="scientific">Candidatus Chloroploca asiatica</name>
    <dbReference type="NCBI Taxonomy" id="1506545"/>
    <lineage>
        <taxon>Bacteria</taxon>
        <taxon>Bacillati</taxon>
        <taxon>Chloroflexota</taxon>
        <taxon>Chloroflexia</taxon>
        <taxon>Chloroflexales</taxon>
        <taxon>Chloroflexineae</taxon>
        <taxon>Oscillochloridaceae</taxon>
        <taxon>Candidatus Chloroploca</taxon>
    </lineage>
</organism>
<evidence type="ECO:0000313" key="3">
    <source>
        <dbReference type="Proteomes" id="UP000220922"/>
    </source>
</evidence>
<keyword evidence="1" id="KW-1133">Transmembrane helix</keyword>
<dbReference type="RefSeq" id="WP_097654099.1">
    <property type="nucleotide sequence ID" value="NZ_LYXE01000122.1"/>
</dbReference>
<proteinExistence type="predicted"/>
<reference evidence="2 3" key="1">
    <citation type="submission" date="2016-05" db="EMBL/GenBank/DDBJ databases">
        <authorList>
            <person name="Lavstsen T."/>
            <person name="Jespersen J.S."/>
        </authorList>
    </citation>
    <scope>NUCLEOTIDE SEQUENCE [LARGE SCALE GENOMIC DNA]</scope>
    <source>
        <strain evidence="2 3">B7-9</strain>
    </source>
</reference>
<protein>
    <submittedName>
        <fullName evidence="2">Uncharacterized protein</fullName>
    </submittedName>
</protein>
<accession>A0A2H3KJ08</accession>
<keyword evidence="3" id="KW-1185">Reference proteome</keyword>
<sequence length="196" mass="21391">MYERGARDAEFDELDLFYYQHYYYYRQGYNQARKQSTTRDTVSPAMVVVFVVLIALSLVAGGVWWFSERSTGPSQAGVEATLIATATVVERPTNRPIPQPTAIPPAALVLEPELVLAVGRMARIVNLDGTVLRARASPGLTEVVARLPDGSEVTLVEGPVEADGYVWWRVEAAAGTGWVAQGSPEGIVFLEPLPLN</sequence>